<name>D0MWL1_PHYIT</name>
<dbReference type="GeneID" id="9470153"/>
<dbReference type="KEGG" id="pif:PITG_02543"/>
<evidence type="ECO:0000313" key="3">
    <source>
        <dbReference type="Proteomes" id="UP000006643"/>
    </source>
</evidence>
<protein>
    <submittedName>
        <fullName evidence="2">Uncharacterized protein</fullName>
    </submittedName>
</protein>
<keyword evidence="3" id="KW-1185">Reference proteome</keyword>
<reference evidence="3" key="1">
    <citation type="journal article" date="2009" name="Nature">
        <title>Genome sequence and analysis of the Irish potato famine pathogen Phytophthora infestans.</title>
        <authorList>
            <consortium name="The Broad Institute Genome Sequencing Platform"/>
            <person name="Haas B.J."/>
            <person name="Kamoun S."/>
            <person name="Zody M.C."/>
            <person name="Jiang R.H."/>
            <person name="Handsaker R.E."/>
            <person name="Cano L.M."/>
            <person name="Grabherr M."/>
            <person name="Kodira C.D."/>
            <person name="Raffaele S."/>
            <person name="Torto-Alalibo T."/>
            <person name="Bozkurt T.O."/>
            <person name="Ah-Fong A.M."/>
            <person name="Alvarado L."/>
            <person name="Anderson V.L."/>
            <person name="Armstrong M.R."/>
            <person name="Avrova A."/>
            <person name="Baxter L."/>
            <person name="Beynon J."/>
            <person name="Boevink P.C."/>
            <person name="Bollmann S.R."/>
            <person name="Bos J.I."/>
            <person name="Bulone V."/>
            <person name="Cai G."/>
            <person name="Cakir C."/>
            <person name="Carrington J.C."/>
            <person name="Chawner M."/>
            <person name="Conti L."/>
            <person name="Costanzo S."/>
            <person name="Ewan R."/>
            <person name="Fahlgren N."/>
            <person name="Fischbach M.A."/>
            <person name="Fugelstad J."/>
            <person name="Gilroy E.M."/>
            <person name="Gnerre S."/>
            <person name="Green P.J."/>
            <person name="Grenville-Briggs L.J."/>
            <person name="Griffith J."/>
            <person name="Grunwald N.J."/>
            <person name="Horn K."/>
            <person name="Horner N.R."/>
            <person name="Hu C.H."/>
            <person name="Huitema E."/>
            <person name="Jeong D.H."/>
            <person name="Jones A.M."/>
            <person name="Jones J.D."/>
            <person name="Jones R.W."/>
            <person name="Karlsson E.K."/>
            <person name="Kunjeti S.G."/>
            <person name="Lamour K."/>
            <person name="Liu Z."/>
            <person name="Ma L."/>
            <person name="Maclean D."/>
            <person name="Chibucos M.C."/>
            <person name="McDonald H."/>
            <person name="McWalters J."/>
            <person name="Meijer H.J."/>
            <person name="Morgan W."/>
            <person name="Morris P.F."/>
            <person name="Munro C.A."/>
            <person name="O'Neill K."/>
            <person name="Ospina-Giraldo M."/>
            <person name="Pinzon A."/>
            <person name="Pritchard L."/>
            <person name="Ramsahoye B."/>
            <person name="Ren Q."/>
            <person name="Restrepo S."/>
            <person name="Roy S."/>
            <person name="Sadanandom A."/>
            <person name="Savidor A."/>
            <person name="Schornack S."/>
            <person name="Schwartz D.C."/>
            <person name="Schumann U.D."/>
            <person name="Schwessinger B."/>
            <person name="Seyer L."/>
            <person name="Sharpe T."/>
            <person name="Silvar C."/>
            <person name="Song J."/>
            <person name="Studholme D.J."/>
            <person name="Sykes S."/>
            <person name="Thines M."/>
            <person name="van de Vondervoort P.J."/>
            <person name="Phuntumart V."/>
            <person name="Wawra S."/>
            <person name="Weide R."/>
            <person name="Win J."/>
            <person name="Young C."/>
            <person name="Zhou S."/>
            <person name="Fry W."/>
            <person name="Meyers B.C."/>
            <person name="van West P."/>
            <person name="Ristaino J."/>
            <person name="Govers F."/>
            <person name="Birch P.R."/>
            <person name="Whisson S.C."/>
            <person name="Judelson H.S."/>
            <person name="Nusbaum C."/>
        </authorList>
    </citation>
    <scope>NUCLEOTIDE SEQUENCE [LARGE SCALE GENOMIC DNA]</scope>
    <source>
        <strain evidence="3">T30-4</strain>
    </source>
</reference>
<evidence type="ECO:0000256" key="1">
    <source>
        <dbReference type="SAM" id="MobiDB-lite"/>
    </source>
</evidence>
<gene>
    <name evidence="2" type="ORF">PITG_02543</name>
</gene>
<dbReference type="InParanoid" id="D0MWL1"/>
<proteinExistence type="predicted"/>
<dbReference type="Proteomes" id="UP000006643">
    <property type="component" value="Unassembled WGS sequence"/>
</dbReference>
<dbReference type="HOGENOM" id="CLU_2676419_0_0_1"/>
<dbReference type="RefSeq" id="XP_002907460.1">
    <property type="nucleotide sequence ID" value="XM_002907414.1"/>
</dbReference>
<dbReference type="VEuPathDB" id="FungiDB:PITG_02543"/>
<feature type="region of interest" description="Disordered" evidence="1">
    <location>
        <begin position="1"/>
        <end position="26"/>
    </location>
</feature>
<sequence>MQVASTRGSSLEELAANPAPASVDEGSGIKWNVFGPMPLGTPIFDGNEFEVRVTKCHKQRETPIYGCETTEDIEV</sequence>
<dbReference type="EMBL" id="DS028120">
    <property type="protein sequence ID" value="EEY64024.1"/>
    <property type="molecule type" value="Genomic_DNA"/>
</dbReference>
<dbReference type="OrthoDB" id="119231at2759"/>
<evidence type="ECO:0000313" key="2">
    <source>
        <dbReference type="EMBL" id="EEY64024.1"/>
    </source>
</evidence>
<organism evidence="2 3">
    <name type="scientific">Phytophthora infestans (strain T30-4)</name>
    <name type="common">Potato late blight agent</name>
    <dbReference type="NCBI Taxonomy" id="403677"/>
    <lineage>
        <taxon>Eukaryota</taxon>
        <taxon>Sar</taxon>
        <taxon>Stramenopiles</taxon>
        <taxon>Oomycota</taxon>
        <taxon>Peronosporomycetes</taxon>
        <taxon>Peronosporales</taxon>
        <taxon>Peronosporaceae</taxon>
        <taxon>Phytophthora</taxon>
    </lineage>
</organism>
<dbReference type="AlphaFoldDB" id="D0MWL1"/>
<dbReference type="OMA" id="YGCETTE"/>
<accession>D0MWL1</accession>